<organism evidence="1 2">
    <name type="scientific">Entomophthora muscae</name>
    <dbReference type="NCBI Taxonomy" id="34485"/>
    <lineage>
        <taxon>Eukaryota</taxon>
        <taxon>Fungi</taxon>
        <taxon>Fungi incertae sedis</taxon>
        <taxon>Zoopagomycota</taxon>
        <taxon>Entomophthoromycotina</taxon>
        <taxon>Entomophthoromycetes</taxon>
        <taxon>Entomophthorales</taxon>
        <taxon>Entomophthoraceae</taxon>
        <taxon>Entomophthora</taxon>
    </lineage>
</organism>
<dbReference type="EMBL" id="QTSX02002303">
    <property type="protein sequence ID" value="KAJ9076265.1"/>
    <property type="molecule type" value="Genomic_DNA"/>
</dbReference>
<accession>A0ACC2TNW5</accession>
<gene>
    <name evidence="1" type="primary">PMC1_3</name>
    <name evidence="1" type="ORF">DSO57_1027928</name>
</gene>
<sequence length="162" mass="17592">MPTERTPLISGSQSEGTSNPFSLDAQTLADLIDPKSPEKLQELGGVEGILKALKVDAKIGLSGDELSELSTQQSSYSCSSRVEVFGKNVLPETQQRSLWSLVWEAYQDRTLILLTIAALVSLAVGLYEDSLKDPATEARVGWVEGVAIIVAVLVVIFHQRHQ</sequence>
<dbReference type="Proteomes" id="UP001165960">
    <property type="component" value="Unassembled WGS sequence"/>
</dbReference>
<evidence type="ECO:0000313" key="1">
    <source>
        <dbReference type="EMBL" id="KAJ9076265.1"/>
    </source>
</evidence>
<protein>
    <submittedName>
        <fullName evidence="1">Plasma membrane calcium</fullName>
    </submittedName>
</protein>
<name>A0ACC2TNW5_9FUNG</name>
<evidence type="ECO:0000313" key="2">
    <source>
        <dbReference type="Proteomes" id="UP001165960"/>
    </source>
</evidence>
<comment type="caution">
    <text evidence="1">The sequence shown here is derived from an EMBL/GenBank/DDBJ whole genome shotgun (WGS) entry which is preliminary data.</text>
</comment>
<keyword evidence="2" id="KW-1185">Reference proteome</keyword>
<proteinExistence type="predicted"/>
<reference evidence="1" key="1">
    <citation type="submission" date="2022-04" db="EMBL/GenBank/DDBJ databases">
        <title>Genome of the entomopathogenic fungus Entomophthora muscae.</title>
        <authorList>
            <person name="Elya C."/>
            <person name="Lovett B.R."/>
            <person name="Lee E."/>
            <person name="Macias A.M."/>
            <person name="Hajek A.E."/>
            <person name="De Bivort B.L."/>
            <person name="Kasson M.T."/>
            <person name="De Fine Licht H.H."/>
            <person name="Stajich J.E."/>
        </authorList>
    </citation>
    <scope>NUCLEOTIDE SEQUENCE</scope>
    <source>
        <strain evidence="1">Berkeley</strain>
    </source>
</reference>